<dbReference type="GO" id="GO:0006391">
    <property type="term" value="P:transcription initiation at mitochondrial promoter"/>
    <property type="evidence" value="ECO:0007669"/>
    <property type="project" value="EnsemblFungi"/>
</dbReference>
<proteinExistence type="inferred from homology"/>
<dbReference type="Pfam" id="PF00940">
    <property type="entry name" value="RNA_pol"/>
    <property type="match status" value="1"/>
</dbReference>
<reference evidence="12" key="1">
    <citation type="submission" date="2013-12" db="EMBL/GenBank/DDBJ databases">
        <authorList>
            <person name="Genoscope - CEA"/>
        </authorList>
    </citation>
    <scope>NUCLEOTIDE SEQUENCE</scope>
    <source>
        <strain evidence="12">CBS 1993</strain>
    </source>
</reference>
<dbReference type="InterPro" id="IPR043502">
    <property type="entry name" value="DNA/RNA_pol_sf"/>
</dbReference>
<evidence type="ECO:0000256" key="4">
    <source>
        <dbReference type="ARBA" id="ARBA00022679"/>
    </source>
</evidence>
<evidence type="ECO:0000256" key="1">
    <source>
        <dbReference type="ARBA" id="ARBA00004173"/>
    </source>
</evidence>
<feature type="domain" description="DNA-directed RNA polymerase N-terminal" evidence="11">
    <location>
        <begin position="355"/>
        <end position="682"/>
    </location>
</feature>
<keyword evidence="13" id="KW-1185">Reference proteome</keyword>
<dbReference type="OrthoDB" id="276422at2759"/>
<dbReference type="Gene3D" id="1.10.150.20">
    <property type="entry name" value="5' to 3' exonuclease, C-terminal subdomain"/>
    <property type="match status" value="1"/>
</dbReference>
<dbReference type="GO" id="GO:0034245">
    <property type="term" value="C:mitochondrial DNA-directed RNA polymerase complex"/>
    <property type="evidence" value="ECO:0007669"/>
    <property type="project" value="EnsemblFungi"/>
</dbReference>
<dbReference type="Proteomes" id="UP000019384">
    <property type="component" value="Unassembled WGS sequence"/>
</dbReference>
<reference evidence="12" key="2">
    <citation type="submission" date="2014-02" db="EMBL/GenBank/DDBJ databases">
        <title>Complete DNA sequence of /Kuraishia capsulata/ illustrates novel genomic features among budding yeasts (/Saccharomycotina/).</title>
        <authorList>
            <person name="Morales L."/>
            <person name="Noel B."/>
            <person name="Porcel B."/>
            <person name="Marcet-Houben M."/>
            <person name="Hullo M-F."/>
            <person name="Sacerdot C."/>
            <person name="Tekaia F."/>
            <person name="Leh-Louis V."/>
            <person name="Despons L."/>
            <person name="Khanna V."/>
            <person name="Aury J-M."/>
            <person name="Barbe V."/>
            <person name="Couloux A."/>
            <person name="Labadie K."/>
            <person name="Pelletier E."/>
            <person name="Souciet J-L."/>
            <person name="Boekhout T."/>
            <person name="Gabaldon T."/>
            <person name="Wincker P."/>
            <person name="Dujon B."/>
        </authorList>
    </citation>
    <scope>NUCLEOTIDE SEQUENCE</scope>
    <source>
        <strain evidence="12">CBS 1993</strain>
    </source>
</reference>
<dbReference type="EC" id="2.7.7.6" evidence="10"/>
<dbReference type="SUPFAM" id="SSF56672">
    <property type="entry name" value="DNA/RNA polymerases"/>
    <property type="match status" value="1"/>
</dbReference>
<dbReference type="GO" id="GO:0003899">
    <property type="term" value="F:DNA-directed RNA polymerase activity"/>
    <property type="evidence" value="ECO:0007669"/>
    <property type="project" value="UniProtKB-EC"/>
</dbReference>
<keyword evidence="8 10" id="KW-0804">Transcription</keyword>
<evidence type="ECO:0000256" key="8">
    <source>
        <dbReference type="ARBA" id="ARBA00023163"/>
    </source>
</evidence>
<dbReference type="SMART" id="SM01311">
    <property type="entry name" value="RPOL_N"/>
    <property type="match status" value="1"/>
</dbReference>
<dbReference type="Gene3D" id="1.10.287.280">
    <property type="match status" value="1"/>
</dbReference>
<name>W6MIL2_9ASCO</name>
<evidence type="ECO:0000256" key="7">
    <source>
        <dbReference type="ARBA" id="ARBA00023128"/>
    </source>
</evidence>
<comment type="catalytic activity">
    <reaction evidence="9 10">
        <text>RNA(n) + a ribonucleoside 5'-triphosphate = RNA(n+1) + diphosphate</text>
        <dbReference type="Rhea" id="RHEA:21248"/>
        <dbReference type="Rhea" id="RHEA-COMP:14527"/>
        <dbReference type="Rhea" id="RHEA-COMP:17342"/>
        <dbReference type="ChEBI" id="CHEBI:33019"/>
        <dbReference type="ChEBI" id="CHEBI:61557"/>
        <dbReference type="ChEBI" id="CHEBI:140395"/>
        <dbReference type="EC" id="2.7.7.6"/>
    </reaction>
</comment>
<keyword evidence="5 10" id="KW-0548">Nucleotidyltransferase</keyword>
<dbReference type="FunFam" id="1.10.287.280:FF:000001">
    <property type="entry name" value="DNA-directed RNA polymerase"/>
    <property type="match status" value="1"/>
</dbReference>
<comment type="subcellular location">
    <subcellularLocation>
        <location evidence="1">Mitochondrion</location>
    </subcellularLocation>
</comment>
<evidence type="ECO:0000256" key="5">
    <source>
        <dbReference type="ARBA" id="ARBA00022695"/>
    </source>
</evidence>
<keyword evidence="3 10" id="KW-0240">DNA-directed RNA polymerase</keyword>
<dbReference type="Gene3D" id="1.10.1320.10">
    <property type="entry name" value="DNA-directed RNA polymerase, N-terminal domain"/>
    <property type="match status" value="1"/>
</dbReference>
<dbReference type="PANTHER" id="PTHR10102:SF0">
    <property type="entry name" value="DNA-DIRECTED RNA POLYMERASE, MITOCHONDRIAL"/>
    <property type="match status" value="1"/>
</dbReference>
<dbReference type="InterPro" id="IPR024075">
    <property type="entry name" value="DNA-dir_RNA_pol_helix_hairp_sf"/>
</dbReference>
<evidence type="ECO:0000313" key="12">
    <source>
        <dbReference type="EMBL" id="CDK24202.1"/>
    </source>
</evidence>
<dbReference type="Pfam" id="PF14700">
    <property type="entry name" value="RPOL_N"/>
    <property type="match status" value="1"/>
</dbReference>
<keyword evidence="6" id="KW-0809">Transit peptide</keyword>
<keyword evidence="4 10" id="KW-0808">Transferase</keyword>
<organism evidence="12 13">
    <name type="scientific">Kuraishia capsulata CBS 1993</name>
    <dbReference type="NCBI Taxonomy" id="1382522"/>
    <lineage>
        <taxon>Eukaryota</taxon>
        <taxon>Fungi</taxon>
        <taxon>Dikarya</taxon>
        <taxon>Ascomycota</taxon>
        <taxon>Saccharomycotina</taxon>
        <taxon>Pichiomycetes</taxon>
        <taxon>Pichiales</taxon>
        <taxon>Pichiaceae</taxon>
        <taxon>Kuraishia</taxon>
    </lineage>
</organism>
<dbReference type="FunFam" id="1.10.150.20:FF:000041">
    <property type="entry name" value="DNA-directed RNA polymerase"/>
    <property type="match status" value="1"/>
</dbReference>
<evidence type="ECO:0000259" key="11">
    <source>
        <dbReference type="SMART" id="SM01311"/>
    </source>
</evidence>
<evidence type="ECO:0000313" key="13">
    <source>
        <dbReference type="Proteomes" id="UP000019384"/>
    </source>
</evidence>
<dbReference type="PROSITE" id="PS00900">
    <property type="entry name" value="RNA_POL_PHAGE_1"/>
    <property type="match status" value="1"/>
</dbReference>
<gene>
    <name evidence="12" type="ORF">KUCA_T00000162001</name>
</gene>
<dbReference type="GO" id="GO:0006269">
    <property type="term" value="P:DNA replication, synthesis of primer"/>
    <property type="evidence" value="ECO:0007669"/>
    <property type="project" value="EnsemblFungi"/>
</dbReference>
<dbReference type="PANTHER" id="PTHR10102">
    <property type="entry name" value="DNA-DIRECTED RNA POLYMERASE, MITOCHONDRIAL"/>
    <property type="match status" value="1"/>
</dbReference>
<dbReference type="InterPro" id="IPR029262">
    <property type="entry name" value="RPOL_N"/>
</dbReference>
<dbReference type="EMBL" id="HG793125">
    <property type="protein sequence ID" value="CDK24202.1"/>
    <property type="molecule type" value="Genomic_DNA"/>
</dbReference>
<dbReference type="PROSITE" id="PS00489">
    <property type="entry name" value="RNA_POL_PHAGE_2"/>
    <property type="match status" value="1"/>
</dbReference>
<dbReference type="InterPro" id="IPR046950">
    <property type="entry name" value="DNA-dir_Rpol_C_phage-type"/>
</dbReference>
<dbReference type="HOGENOM" id="CLU_003364_1_0_1"/>
<evidence type="ECO:0000256" key="10">
    <source>
        <dbReference type="RuleBase" id="RU003805"/>
    </source>
</evidence>
<dbReference type="GO" id="GO:0042645">
    <property type="term" value="C:mitochondrial nucleoid"/>
    <property type="evidence" value="ECO:0007669"/>
    <property type="project" value="EnsemblFungi"/>
</dbReference>
<accession>W6MIL2</accession>
<dbReference type="GO" id="GO:0001018">
    <property type="term" value="F:mitochondrial promoter sequence-specific DNA binding"/>
    <property type="evidence" value="ECO:0007669"/>
    <property type="project" value="TreeGrafter"/>
</dbReference>
<evidence type="ECO:0000256" key="6">
    <source>
        <dbReference type="ARBA" id="ARBA00022946"/>
    </source>
</evidence>
<protein>
    <recommendedName>
        <fullName evidence="10">DNA-directed RNA polymerase</fullName>
        <ecNumber evidence="10">2.7.7.6</ecNumber>
    </recommendedName>
</protein>
<evidence type="ECO:0000256" key="2">
    <source>
        <dbReference type="ARBA" id="ARBA00009493"/>
    </source>
</evidence>
<evidence type="ECO:0000256" key="9">
    <source>
        <dbReference type="ARBA" id="ARBA00048552"/>
    </source>
</evidence>
<comment type="function">
    <text evidence="10">DNA-dependent RNA polymerase catalyzes the transcription of DNA into RNA using the four ribonucleoside triphosphates as substrates.</text>
</comment>
<dbReference type="STRING" id="1382522.W6MIL2"/>
<keyword evidence="7" id="KW-0496">Mitochondrion</keyword>
<dbReference type="GeneID" id="34517607"/>
<dbReference type="RefSeq" id="XP_022456219.1">
    <property type="nucleotide sequence ID" value="XM_022604674.1"/>
</dbReference>
<sequence length="1297" mass="147836">MSRMLAKSARVVGQNLATKSRSRLAHTEALKGTDFSVHRESEAQALFKTTDDPLYRQIVSGLRLPRKKVSIGKDPTNYFSTPHDNVPRDVTEGLSARLWVLFEACVVTDLPRAFQLMKAIRDEAPQLTDEAIFQYLNAFSENQDRTLQEIDTAVSSIKSNFPSYYRNAKAYAVLLRAYMDREAPLNHCDQLLSSYHGHISSVFKFPDVIGAANILALVKHKRQYVTFFSTDDQPFLMQALSEAEGLEKQAAEEQPITMKAEEKLEGEPNADSSSPAELNPVSSANLKFIKRSLEALEGKGTESFAKELMSQLTNEDAVPFMQNENQNINFFELRNSLPEDAQQKFDEVLEYHNQRREQLLELRVLDSSQQKWKHSYDQLRGANAAVPKELSSYLWEWHTKLVPLIKQEIEAYKKMTLDDMENNFKSSGPSHRKNRLERAFGPYLCLLKPEKLATIAILELVKLTASVGLEQGVHTSRAVVQVGRAVELEFRSEQLQKVLQPQGFNMSKNSQDFKKLVTKSMPRVLKRLRASGNHFDEDEKMFWTQEIRCQVGSALITPLIEVAKIVVTGKDPLTNEVKKGVIPAFYHTYEYVGGLKVGLIRCHSQITDSLSQENIREAISPQQLPMLVQPRPWTTHASGGYLFSRSSILRTKNSHEQYAYVKAASKRGDLDKVFKGLNVLGNTQWTPNKRILEIVTQVWNSGEEMLEIPAHISELKLPDPPKLPEGTVMDPREAADWRAKRVEAANRFASNRSMRCDLNYRLEIARGFLGERIYFPHSLDFRGRTYPLSPHFNHLGNDLSRGLLIFWKGRKLGDNGLRWLKIHLANMFGLDKVSLQERAEFTEKHLEDIRDSARDPLGGQRWWMKADKPWQALATCFELEAAFNLEDPTQFISHQPVHQDGTCNGLQHYAALGGDYEGAAQVNLIPADRPKDIYTHVAHQVTERLKKEAAEGDEVANILKDLIARKVVKQTVMTNVYGVTYMGASQQIARRLEDLGFSKDDAKLHSRYLARRVFDAVRQLFHGAHLIQDWLAASADRISKLIRVDMNDDEILSDNQICRSSVIWTSPLGLPIVQPYRQKRKKQVETNLQTVYITDPYEIHEVDRRKQIAAFPPNFVHSLDATHMLKTAVACAEKNISFASVHDSFWTHAADVDVMNKAIREEFSSMHETNLVAGLKKEFEVRYEGFVYWQRITKQSPLAKKVARLREKLSEELGRPCTFEDEINLERKRRQFLKDPDPKVRESARSWLTTIQVAGDEEIVPIKVGGVNVLVPFKLDDIPPRGDFKASEVMNSTYFFS</sequence>
<dbReference type="InterPro" id="IPR002092">
    <property type="entry name" value="DNA-dir_Rpol_phage-type"/>
</dbReference>
<comment type="similarity">
    <text evidence="2 10">Belongs to the phage and mitochondrial RNA polymerase family.</text>
</comment>
<dbReference type="InterPro" id="IPR037159">
    <property type="entry name" value="RNA_POL_N_sf"/>
</dbReference>
<evidence type="ECO:0000256" key="3">
    <source>
        <dbReference type="ARBA" id="ARBA00022478"/>
    </source>
</evidence>
<dbReference type="Gene3D" id="1.10.287.260">
    <property type="match status" value="1"/>
</dbReference>